<dbReference type="PANTHER" id="PTHR34300">
    <property type="entry name" value="QUEUOSINE PRECURSOR TRANSPORTER-RELATED"/>
    <property type="match status" value="1"/>
</dbReference>
<dbReference type="EMBL" id="SNXO01000013">
    <property type="protein sequence ID" value="TDP57302.1"/>
    <property type="molecule type" value="Genomic_DNA"/>
</dbReference>
<gene>
    <name evidence="2" type="ORF">EV211_11326</name>
</gene>
<dbReference type="Proteomes" id="UP000295500">
    <property type="component" value="Unassembled WGS sequence"/>
</dbReference>
<evidence type="ECO:0000313" key="2">
    <source>
        <dbReference type="EMBL" id="TDP57302.1"/>
    </source>
</evidence>
<dbReference type="NCBIfam" id="TIGR00697">
    <property type="entry name" value="queuosine precursor transporter"/>
    <property type="match status" value="1"/>
</dbReference>
<comment type="similarity">
    <text evidence="1">Belongs to the vitamin uptake transporter (VUT/ECF) (TC 2.A.88) family. Q precursor transporter subfamily.</text>
</comment>
<dbReference type="GO" id="GO:0022857">
    <property type="term" value="F:transmembrane transporter activity"/>
    <property type="evidence" value="ECO:0007669"/>
    <property type="project" value="UniProtKB-UniRule"/>
</dbReference>
<dbReference type="Pfam" id="PF02592">
    <property type="entry name" value="Vut_1"/>
    <property type="match status" value="1"/>
</dbReference>
<dbReference type="GO" id="GO:0005886">
    <property type="term" value="C:plasma membrane"/>
    <property type="evidence" value="ECO:0007669"/>
    <property type="project" value="UniProtKB-SubCell"/>
</dbReference>
<dbReference type="OrthoDB" id="9805479at2"/>
<feature type="transmembrane region" description="Helical" evidence="1">
    <location>
        <begin position="188"/>
        <end position="215"/>
    </location>
</feature>
<dbReference type="AlphaFoldDB" id="A0A4V3CRL6"/>
<keyword evidence="1" id="KW-1003">Cell membrane</keyword>
<feature type="transmembrane region" description="Helical" evidence="1">
    <location>
        <begin position="30"/>
        <end position="49"/>
    </location>
</feature>
<name>A0A4V3CRL6_9FIRM</name>
<keyword evidence="1" id="KW-1133">Transmembrane helix</keyword>
<comment type="function">
    <text evidence="1">Involved in the import of queuosine (Q) precursors, required for Q precursor salvage.</text>
</comment>
<evidence type="ECO:0000256" key="1">
    <source>
        <dbReference type="HAMAP-Rule" id="MF_02088"/>
    </source>
</evidence>
<dbReference type="RefSeq" id="WP_133528271.1">
    <property type="nucleotide sequence ID" value="NZ_SNXO01000013.1"/>
</dbReference>
<dbReference type="PANTHER" id="PTHR34300:SF2">
    <property type="entry name" value="QUEUOSINE PRECURSOR TRANSPORTER-RELATED"/>
    <property type="match status" value="1"/>
</dbReference>
<evidence type="ECO:0000313" key="3">
    <source>
        <dbReference type="Proteomes" id="UP000295500"/>
    </source>
</evidence>
<dbReference type="InterPro" id="IPR003744">
    <property type="entry name" value="YhhQ"/>
</dbReference>
<feature type="transmembrane region" description="Helical" evidence="1">
    <location>
        <begin position="5"/>
        <end position="24"/>
    </location>
</feature>
<proteinExistence type="inferred from homology"/>
<keyword evidence="1" id="KW-0812">Transmembrane</keyword>
<keyword evidence="3" id="KW-1185">Reference proteome</keyword>
<feature type="transmembrane region" description="Helical" evidence="1">
    <location>
        <begin position="56"/>
        <end position="73"/>
    </location>
</feature>
<feature type="transmembrane region" description="Helical" evidence="1">
    <location>
        <begin position="85"/>
        <end position="107"/>
    </location>
</feature>
<dbReference type="HAMAP" id="MF_02088">
    <property type="entry name" value="Q_prec_transport"/>
    <property type="match status" value="1"/>
</dbReference>
<keyword evidence="1" id="KW-0813">Transport</keyword>
<comment type="caution">
    <text evidence="2">The sequence shown here is derived from an EMBL/GenBank/DDBJ whole genome shotgun (WGS) entry which is preliminary data.</text>
</comment>
<organism evidence="2 3">
    <name type="scientific">Aminicella lysinilytica</name>
    <dbReference type="NCBI Taxonomy" id="433323"/>
    <lineage>
        <taxon>Bacteria</taxon>
        <taxon>Bacillati</taxon>
        <taxon>Bacillota</taxon>
        <taxon>Clostridia</taxon>
        <taxon>Peptostreptococcales</taxon>
        <taxon>Anaerovoracaceae</taxon>
        <taxon>Aminicella</taxon>
    </lineage>
</organism>
<keyword evidence="1" id="KW-0472">Membrane</keyword>
<sequence length="234" mass="26045">MRNEIILIVSLVCIYTAVVLLYRFLGKTGLFMWTVIATIAANIEVLILVRAFGMEMTLGNILFASTFLVTDILSENEGKREADRAVTIGIITSIAFILISQSWFLYAPASDDWAAPAIRSVFSNTPRLMLVSIGVYAIVQVFDVWAYHKIWAHTSRLFGDSHRGLWIRNNCSTLVSQLLNTVLFNFGAFWGLHSVSTILAICVSSYVIFIATSLLDTPAVYIARRWHEKAGAAS</sequence>
<feature type="transmembrane region" description="Helical" evidence="1">
    <location>
        <begin position="128"/>
        <end position="148"/>
    </location>
</feature>
<comment type="subcellular location">
    <subcellularLocation>
        <location evidence="1">Cell membrane</location>
        <topology evidence="1">Multi-pass membrane protein</topology>
    </subcellularLocation>
</comment>
<reference evidence="2 3" key="1">
    <citation type="submission" date="2019-03" db="EMBL/GenBank/DDBJ databases">
        <title>Genomic Encyclopedia of Type Strains, Phase IV (KMG-IV): sequencing the most valuable type-strain genomes for metagenomic binning, comparative biology and taxonomic classification.</title>
        <authorList>
            <person name="Goeker M."/>
        </authorList>
    </citation>
    <scope>NUCLEOTIDE SEQUENCE [LARGE SCALE GENOMIC DNA]</scope>
    <source>
        <strain evidence="2 3">DSM 28287</strain>
    </source>
</reference>
<protein>
    <recommendedName>
        <fullName evidence="1">Probable queuosine precursor transporter</fullName>
        <shortName evidence="1">Q precursor transporter</shortName>
    </recommendedName>
</protein>
<accession>A0A4V3CRL6</accession>